<keyword evidence="1" id="KW-1133">Transmembrane helix</keyword>
<dbReference type="RefSeq" id="WP_377364214.1">
    <property type="nucleotide sequence ID" value="NZ_JBHTMN010000002.1"/>
</dbReference>
<sequence>MSTNAFWAILIVCFAVIGLSVYFIARQLKQNKERADRIAAGEGRLREERTKRIESIQILMRAVEEDEKLTWTEASIRVKNLLDQLSVDLSEHEDVQAVYLVEEHTQHIPTHDQWNALPLAARRKYQAEMDALEATHVERLRRAKTYLLAYNFNE</sequence>
<keyword evidence="4" id="KW-1185">Reference proteome</keyword>
<name>A0ABW4AZJ4_9GAMM</name>
<evidence type="ECO:0000313" key="4">
    <source>
        <dbReference type="Proteomes" id="UP001597059"/>
    </source>
</evidence>
<evidence type="ECO:0000313" key="3">
    <source>
        <dbReference type="EMBL" id="MFD1381820.1"/>
    </source>
</evidence>
<dbReference type="Proteomes" id="UP001597059">
    <property type="component" value="Unassembled WGS sequence"/>
</dbReference>
<dbReference type="InterPro" id="IPR019617">
    <property type="entry name" value="DUF2489"/>
</dbReference>
<keyword evidence="1" id="KW-0472">Membrane</keyword>
<evidence type="ECO:0000259" key="2">
    <source>
        <dbReference type="Pfam" id="PF10675"/>
    </source>
</evidence>
<reference evidence="4" key="1">
    <citation type="journal article" date="2019" name="Int. J. Syst. Evol. Microbiol.">
        <title>The Global Catalogue of Microorganisms (GCM) 10K type strain sequencing project: providing services to taxonomists for standard genome sequencing and annotation.</title>
        <authorList>
            <consortium name="The Broad Institute Genomics Platform"/>
            <consortium name="The Broad Institute Genome Sequencing Center for Infectious Disease"/>
            <person name="Wu L."/>
            <person name="Ma J."/>
        </authorList>
    </citation>
    <scope>NUCLEOTIDE SEQUENCE [LARGE SCALE GENOMIC DNA]</scope>
    <source>
        <strain evidence="4">JCM 30774</strain>
    </source>
</reference>
<keyword evidence="1" id="KW-0812">Transmembrane</keyword>
<evidence type="ECO:0000256" key="1">
    <source>
        <dbReference type="SAM" id="Phobius"/>
    </source>
</evidence>
<proteinExistence type="predicted"/>
<dbReference type="EMBL" id="JBHTMN010000002">
    <property type="protein sequence ID" value="MFD1381820.1"/>
    <property type="molecule type" value="Genomic_DNA"/>
</dbReference>
<feature type="transmembrane region" description="Helical" evidence="1">
    <location>
        <begin position="6"/>
        <end position="25"/>
    </location>
</feature>
<accession>A0ABW4AZJ4</accession>
<protein>
    <submittedName>
        <fullName evidence="3">DUF2489 domain-containing protein</fullName>
    </submittedName>
</protein>
<gene>
    <name evidence="3" type="ORF">ACFQ45_00415</name>
</gene>
<organism evidence="3 4">
    <name type="scientific">Rhodanobacter aciditrophus</name>
    <dbReference type="NCBI Taxonomy" id="1623218"/>
    <lineage>
        <taxon>Bacteria</taxon>
        <taxon>Pseudomonadati</taxon>
        <taxon>Pseudomonadota</taxon>
        <taxon>Gammaproteobacteria</taxon>
        <taxon>Lysobacterales</taxon>
        <taxon>Rhodanobacteraceae</taxon>
        <taxon>Rhodanobacter</taxon>
    </lineage>
</organism>
<feature type="domain" description="DUF2489" evidence="2">
    <location>
        <begin position="17"/>
        <end position="143"/>
    </location>
</feature>
<dbReference type="Pfam" id="PF10675">
    <property type="entry name" value="DUF2489"/>
    <property type="match status" value="1"/>
</dbReference>
<comment type="caution">
    <text evidence="3">The sequence shown here is derived from an EMBL/GenBank/DDBJ whole genome shotgun (WGS) entry which is preliminary data.</text>
</comment>